<keyword evidence="3" id="KW-1185">Reference proteome</keyword>
<proteinExistence type="predicted"/>
<evidence type="ECO:0000313" key="2">
    <source>
        <dbReference type="EMBL" id="MFD1887494.1"/>
    </source>
</evidence>
<comment type="caution">
    <text evidence="2">The sequence shown here is derived from an EMBL/GenBank/DDBJ whole genome shotgun (WGS) entry which is preliminary data.</text>
</comment>
<evidence type="ECO:0000256" key="1">
    <source>
        <dbReference type="SAM" id="MobiDB-lite"/>
    </source>
</evidence>
<dbReference type="EMBL" id="JBHUEH010000023">
    <property type="protein sequence ID" value="MFD1887494.1"/>
    <property type="molecule type" value="Genomic_DNA"/>
</dbReference>
<feature type="region of interest" description="Disordered" evidence="1">
    <location>
        <begin position="56"/>
        <end position="120"/>
    </location>
</feature>
<dbReference type="RefSeq" id="WP_347325029.1">
    <property type="nucleotide sequence ID" value="NZ_JBCGUH010000005.1"/>
</dbReference>
<name>A0ABW4RP96_9BACL</name>
<protein>
    <submittedName>
        <fullName evidence="2">Uncharacterized protein</fullName>
    </submittedName>
</protein>
<gene>
    <name evidence="2" type="ORF">ACFSC9_18510</name>
</gene>
<evidence type="ECO:0000313" key="3">
    <source>
        <dbReference type="Proteomes" id="UP001597233"/>
    </source>
</evidence>
<organism evidence="2 3">
    <name type="scientific">Paenibacillus wenxiniae</name>
    <dbReference type="NCBI Taxonomy" id="1636843"/>
    <lineage>
        <taxon>Bacteria</taxon>
        <taxon>Bacillati</taxon>
        <taxon>Bacillota</taxon>
        <taxon>Bacilli</taxon>
        <taxon>Bacillales</taxon>
        <taxon>Paenibacillaceae</taxon>
        <taxon>Paenibacillus</taxon>
    </lineage>
</organism>
<dbReference type="Proteomes" id="UP001597233">
    <property type="component" value="Unassembled WGS sequence"/>
</dbReference>
<sequence>MKKRSTWLLAVATIGIGVWVGSSFTTVSNASSQLGSADDPVVTKSYVDQQIQKALGGNLNTGSSNNSSSSSTTNNSNTSSGTKNNTSSSTNTSSSNSNTTNANAGTTTGSSATSAATSATSKIDIVELRPGKTLIAKAGTQIIVRHGNATVYSDGTNGIVDVTAGTDLGGNQAIANNHLLLFPRDGRGVMVTANQTSNATLMVIGSYDVQ</sequence>
<reference evidence="3" key="1">
    <citation type="journal article" date="2019" name="Int. J. Syst. Evol. Microbiol.">
        <title>The Global Catalogue of Microorganisms (GCM) 10K type strain sequencing project: providing services to taxonomists for standard genome sequencing and annotation.</title>
        <authorList>
            <consortium name="The Broad Institute Genomics Platform"/>
            <consortium name="The Broad Institute Genome Sequencing Center for Infectious Disease"/>
            <person name="Wu L."/>
            <person name="Ma J."/>
        </authorList>
    </citation>
    <scope>NUCLEOTIDE SEQUENCE [LARGE SCALE GENOMIC DNA]</scope>
    <source>
        <strain evidence="3">CCUG 54950</strain>
    </source>
</reference>
<accession>A0ABW4RP96</accession>